<dbReference type="EMBL" id="LSSL01002660">
    <property type="protein sequence ID" value="OLY81221.1"/>
    <property type="molecule type" value="Genomic_DNA"/>
</dbReference>
<dbReference type="AlphaFoldDB" id="A0A1R0GWE1"/>
<feature type="non-terminal residue" evidence="3">
    <location>
        <position position="80"/>
    </location>
</feature>
<protein>
    <submittedName>
        <fullName evidence="3">Uncharacterized protein</fullName>
    </submittedName>
</protein>
<evidence type="ECO:0000313" key="4">
    <source>
        <dbReference type="Proteomes" id="UP000187455"/>
    </source>
</evidence>
<feature type="signal peptide" evidence="2">
    <location>
        <begin position="1"/>
        <end position="19"/>
    </location>
</feature>
<dbReference type="Proteomes" id="UP000187455">
    <property type="component" value="Unassembled WGS sequence"/>
</dbReference>
<evidence type="ECO:0000256" key="2">
    <source>
        <dbReference type="SAM" id="SignalP"/>
    </source>
</evidence>
<accession>A0A1R0GWE1</accession>
<feature type="chain" id="PRO_5012187023" evidence="2">
    <location>
        <begin position="20"/>
        <end position="80"/>
    </location>
</feature>
<name>A0A1R0GWE1_9FUNG</name>
<reference evidence="3 4" key="1">
    <citation type="journal article" date="2016" name="Mol. Biol. Evol.">
        <title>Genome-Wide Survey of Gut Fungi (Harpellales) Reveals the First Horizontally Transferred Ubiquitin Gene from a Mosquito Host.</title>
        <authorList>
            <person name="Wang Y."/>
            <person name="White M.M."/>
            <person name="Kvist S."/>
            <person name="Moncalvo J.M."/>
        </authorList>
    </citation>
    <scope>NUCLEOTIDE SEQUENCE [LARGE SCALE GENOMIC DNA]</scope>
    <source>
        <strain evidence="3 4">ALG-7-W6</strain>
    </source>
</reference>
<evidence type="ECO:0000256" key="1">
    <source>
        <dbReference type="SAM" id="MobiDB-lite"/>
    </source>
</evidence>
<feature type="region of interest" description="Disordered" evidence="1">
    <location>
        <begin position="58"/>
        <end position="80"/>
    </location>
</feature>
<gene>
    <name evidence="3" type="ORF">AYI68_g4677</name>
</gene>
<proteinExistence type="predicted"/>
<organism evidence="3 4">
    <name type="scientific">Smittium mucronatum</name>
    <dbReference type="NCBI Taxonomy" id="133383"/>
    <lineage>
        <taxon>Eukaryota</taxon>
        <taxon>Fungi</taxon>
        <taxon>Fungi incertae sedis</taxon>
        <taxon>Zoopagomycota</taxon>
        <taxon>Kickxellomycotina</taxon>
        <taxon>Harpellomycetes</taxon>
        <taxon>Harpellales</taxon>
        <taxon>Legeriomycetaceae</taxon>
        <taxon>Smittium</taxon>
    </lineage>
</organism>
<keyword evidence="2" id="KW-0732">Signal</keyword>
<keyword evidence="4" id="KW-1185">Reference proteome</keyword>
<comment type="caution">
    <text evidence="3">The sequence shown here is derived from an EMBL/GenBank/DDBJ whole genome shotgun (WGS) entry which is preliminary data.</text>
</comment>
<evidence type="ECO:0000313" key="3">
    <source>
        <dbReference type="EMBL" id="OLY81221.1"/>
    </source>
</evidence>
<sequence length="80" mass="8390">MRFNSIYYTSALLAATVSAATYTETYVVTVCRAPVLPTSYGMSSSYVVVPTNSLTHAPSHGPYGASSTPDVPTHGPYGAK</sequence>